<proteinExistence type="predicted"/>
<feature type="binding site" evidence="3">
    <location>
        <position position="112"/>
    </location>
    <ligand>
        <name>Mg(2+)</name>
        <dbReference type="ChEBI" id="CHEBI:18420"/>
    </ligand>
</feature>
<dbReference type="PANTHER" id="PTHR38096">
    <property type="entry name" value="ENTEROBACTIN SYNTHASE COMPONENT D"/>
    <property type="match status" value="1"/>
</dbReference>
<feature type="binding site" evidence="3">
    <location>
        <position position="110"/>
    </location>
    <ligand>
        <name>Mg(2+)</name>
        <dbReference type="ChEBI" id="CHEBI:18420"/>
    </ligand>
</feature>
<feature type="binding site" evidence="2">
    <location>
        <position position="169"/>
    </location>
    <ligand>
        <name>CoA</name>
        <dbReference type="ChEBI" id="CHEBI:57287"/>
    </ligand>
</feature>
<dbReference type="EMBL" id="NOWI01000005">
    <property type="protein sequence ID" value="RFT44581.1"/>
    <property type="molecule type" value="Genomic_DNA"/>
</dbReference>
<feature type="binding site" evidence="2">
    <location>
        <position position="52"/>
    </location>
    <ligand>
        <name>CoA</name>
        <dbReference type="ChEBI" id="CHEBI:57287"/>
    </ligand>
</feature>
<feature type="domain" description="4'-phosphopantetheinyl transferase" evidence="5">
    <location>
        <begin position="106"/>
        <end position="199"/>
    </location>
</feature>
<feature type="binding site" evidence="2">
    <location>
        <begin position="88"/>
        <end position="89"/>
    </location>
    <ligand>
        <name>CoA</name>
        <dbReference type="ChEBI" id="CHEBI:57287"/>
    </ligand>
</feature>
<dbReference type="GO" id="GO:0009366">
    <property type="term" value="C:enterobactin synthetase complex"/>
    <property type="evidence" value="ECO:0007669"/>
    <property type="project" value="InterPro"/>
</dbReference>
<accession>A0A3E2DGW9</accession>
<dbReference type="Proteomes" id="UP000259211">
    <property type="component" value="Unassembled WGS sequence"/>
</dbReference>
<evidence type="ECO:0000256" key="4">
    <source>
        <dbReference type="SAM" id="MobiDB-lite"/>
    </source>
</evidence>
<dbReference type="InterPro" id="IPR037143">
    <property type="entry name" value="4-PPantetheinyl_Trfase_dom_sf"/>
</dbReference>
<comment type="caution">
    <text evidence="7">The sequence shown here is derived from an EMBL/GenBank/DDBJ whole genome shotgun (WGS) entry which is preliminary data.</text>
</comment>
<comment type="cofactor">
    <cofactor evidence="3">
        <name>Mg(2+)</name>
        <dbReference type="ChEBI" id="CHEBI:18420"/>
    </cofactor>
</comment>
<feature type="binding site" evidence="2">
    <location>
        <position position="44"/>
    </location>
    <ligand>
        <name>CoA</name>
        <dbReference type="ChEBI" id="CHEBI:57287"/>
    </ligand>
</feature>
<keyword evidence="3" id="KW-0479">Metal-binding</keyword>
<evidence type="ECO:0000313" key="8">
    <source>
        <dbReference type="Proteomes" id="UP000259211"/>
    </source>
</evidence>
<protein>
    <recommendedName>
        <fullName evidence="9">4'-phosphopantetheinyl transferase</fullName>
    </recommendedName>
</protein>
<feature type="binding site" evidence="3">
    <location>
        <position position="111"/>
    </location>
    <ligand>
        <name>Mg(2+)</name>
        <dbReference type="ChEBI" id="CHEBI:18420"/>
    </ligand>
</feature>
<dbReference type="GO" id="GO:0000287">
    <property type="term" value="F:magnesium ion binding"/>
    <property type="evidence" value="ECO:0007669"/>
    <property type="project" value="InterPro"/>
</dbReference>
<feature type="binding site" evidence="2">
    <location>
        <position position="110"/>
    </location>
    <ligand>
        <name>CoA</name>
        <dbReference type="ChEBI" id="CHEBI:57287"/>
    </ligand>
</feature>
<reference evidence="7 8" key="1">
    <citation type="submission" date="2017-07" db="EMBL/GenBank/DDBJ databases">
        <authorList>
            <person name="Sun Z.S."/>
            <person name="Albrecht U."/>
            <person name="Echele G."/>
            <person name="Lee C.C."/>
        </authorList>
    </citation>
    <scope>NUCLEOTIDE SEQUENCE [LARGE SCALE GENOMIC DNA]</scope>
    <source>
        <strain evidence="7 8">P16-029</strain>
    </source>
</reference>
<feature type="binding site" evidence="2">
    <location>
        <position position="155"/>
    </location>
    <ligand>
        <name>CoA</name>
        <dbReference type="ChEBI" id="CHEBI:57287"/>
    </ligand>
</feature>
<evidence type="ECO:0000256" key="3">
    <source>
        <dbReference type="PIRSR" id="PIRSR603542-2"/>
    </source>
</evidence>
<evidence type="ECO:0000313" key="7">
    <source>
        <dbReference type="EMBL" id="RFT44581.1"/>
    </source>
</evidence>
<feature type="domain" description="4'-phosphopantetheinyl transferase N-terminal" evidence="6">
    <location>
        <begin position="32"/>
        <end position="99"/>
    </location>
</feature>
<dbReference type="AlphaFoldDB" id="A0A3E2DGW9"/>
<name>A0A3E2DGW9_9ACTN</name>
<gene>
    <name evidence="7" type="ORF">CHT91_07110</name>
</gene>
<sequence>MPLTPNVLPRLLPKNVVAVELCDDVTEILYPEEEHFIARAVNKRVREFTTVRACARLALERLDLRRPVQVPGPRGEPTWPTGIVGAMTHCQGYRAATVARASDFHSLGIDAEPNSPLPPRIRSSVLSPAEMHHASALAEVQPGVAWERLMFSAKESVFKAWYPLAKTWLGFDDGEITFKLDHTFCARLHRSHLPPELQGRSLQGTWDCSHNLLVTALTVETSNYTTSHRQTAVDPNDRTGDISAIGPGEE</sequence>
<evidence type="ECO:0000256" key="1">
    <source>
        <dbReference type="ARBA" id="ARBA00022679"/>
    </source>
</evidence>
<evidence type="ECO:0008006" key="9">
    <source>
        <dbReference type="Google" id="ProtNLM"/>
    </source>
</evidence>
<dbReference type="PANTHER" id="PTHR38096:SF1">
    <property type="entry name" value="ENTEROBACTIN SYNTHASE COMPONENT D"/>
    <property type="match status" value="1"/>
</dbReference>
<dbReference type="Pfam" id="PF01648">
    <property type="entry name" value="ACPS"/>
    <property type="match status" value="1"/>
</dbReference>
<feature type="binding site" evidence="2">
    <location>
        <position position="159"/>
    </location>
    <ligand>
        <name>CoA</name>
        <dbReference type="ChEBI" id="CHEBI:57287"/>
    </ligand>
</feature>
<dbReference type="GO" id="GO:0008897">
    <property type="term" value="F:holo-[acyl-carrier-protein] synthase activity"/>
    <property type="evidence" value="ECO:0007669"/>
    <property type="project" value="InterPro"/>
</dbReference>
<keyword evidence="1" id="KW-0808">Transferase</keyword>
<dbReference type="GO" id="GO:0005886">
    <property type="term" value="C:plasma membrane"/>
    <property type="evidence" value="ECO:0007669"/>
    <property type="project" value="TreeGrafter"/>
</dbReference>
<evidence type="ECO:0000259" key="6">
    <source>
        <dbReference type="Pfam" id="PF17837"/>
    </source>
</evidence>
<keyword evidence="3" id="KW-0460">Magnesium</keyword>
<dbReference type="GO" id="GO:0009239">
    <property type="term" value="P:enterobactin biosynthetic process"/>
    <property type="evidence" value="ECO:0007669"/>
    <property type="project" value="InterPro"/>
</dbReference>
<dbReference type="InterPro" id="IPR003542">
    <property type="entry name" value="Enbac_synth_compD-like"/>
</dbReference>
<evidence type="ECO:0000259" key="5">
    <source>
        <dbReference type="Pfam" id="PF01648"/>
    </source>
</evidence>
<dbReference type="PRINTS" id="PR01399">
    <property type="entry name" value="ENTSNTHTASED"/>
</dbReference>
<feature type="region of interest" description="Disordered" evidence="4">
    <location>
        <begin position="225"/>
        <end position="250"/>
    </location>
</feature>
<evidence type="ECO:0000256" key="2">
    <source>
        <dbReference type="PIRSR" id="PIRSR603542-1"/>
    </source>
</evidence>
<dbReference type="Pfam" id="PF17837">
    <property type="entry name" value="4PPT_N"/>
    <property type="match status" value="1"/>
</dbReference>
<dbReference type="InterPro" id="IPR041354">
    <property type="entry name" value="4PPT_N"/>
</dbReference>
<dbReference type="RefSeq" id="WP_117189352.1">
    <property type="nucleotide sequence ID" value="NZ_JAQDJS010000001.1"/>
</dbReference>
<dbReference type="SUPFAM" id="SSF56214">
    <property type="entry name" value="4'-phosphopantetheinyl transferase"/>
    <property type="match status" value="1"/>
</dbReference>
<dbReference type="InterPro" id="IPR008278">
    <property type="entry name" value="4-PPantetheinyl_Trfase_dom"/>
</dbReference>
<organism evidence="7 8">
    <name type="scientific">Cutibacterium avidum</name>
    <dbReference type="NCBI Taxonomy" id="33010"/>
    <lineage>
        <taxon>Bacteria</taxon>
        <taxon>Bacillati</taxon>
        <taxon>Actinomycetota</taxon>
        <taxon>Actinomycetes</taxon>
        <taxon>Propionibacteriales</taxon>
        <taxon>Propionibacteriaceae</taxon>
        <taxon>Cutibacterium</taxon>
    </lineage>
</organism>